<dbReference type="Proteomes" id="UP000574390">
    <property type="component" value="Unassembled WGS sequence"/>
</dbReference>
<reference evidence="2 3" key="1">
    <citation type="submission" date="2020-04" db="EMBL/GenBank/DDBJ databases">
        <title>Perkinsus olseni comparative genomics.</title>
        <authorList>
            <person name="Bogema D.R."/>
        </authorList>
    </citation>
    <scope>NUCLEOTIDE SEQUENCE [LARGE SCALE GENOMIC DNA]</scope>
    <source>
        <strain evidence="2">ATCC PRA-205</strain>
    </source>
</reference>
<comment type="caution">
    <text evidence="2">The sequence shown here is derived from an EMBL/GenBank/DDBJ whole genome shotgun (WGS) entry which is preliminary data.</text>
</comment>
<dbReference type="EMBL" id="JABANM010001832">
    <property type="protein sequence ID" value="KAF4753613.1"/>
    <property type="molecule type" value="Genomic_DNA"/>
</dbReference>
<feature type="signal peptide" evidence="1">
    <location>
        <begin position="1"/>
        <end position="19"/>
    </location>
</feature>
<dbReference type="InterPro" id="IPR036116">
    <property type="entry name" value="FN3_sf"/>
</dbReference>
<organism evidence="2 3">
    <name type="scientific">Perkinsus olseni</name>
    <name type="common">Perkinsus atlanticus</name>
    <dbReference type="NCBI Taxonomy" id="32597"/>
    <lineage>
        <taxon>Eukaryota</taxon>
        <taxon>Sar</taxon>
        <taxon>Alveolata</taxon>
        <taxon>Perkinsozoa</taxon>
        <taxon>Perkinsea</taxon>
        <taxon>Perkinsida</taxon>
        <taxon>Perkinsidae</taxon>
        <taxon>Perkinsus</taxon>
    </lineage>
</organism>
<name>A0A7J6U7Q2_PEROL</name>
<dbReference type="AlphaFoldDB" id="A0A7J6U7Q2"/>
<proteinExistence type="predicted"/>
<dbReference type="InterPro" id="IPR013783">
    <property type="entry name" value="Ig-like_fold"/>
</dbReference>
<keyword evidence="1" id="KW-0732">Signal</keyword>
<accession>A0A7J6U7Q2</accession>
<evidence type="ECO:0000256" key="1">
    <source>
        <dbReference type="SAM" id="SignalP"/>
    </source>
</evidence>
<dbReference type="SUPFAM" id="SSF49265">
    <property type="entry name" value="Fibronectin type III"/>
    <property type="match status" value="1"/>
</dbReference>
<protein>
    <submittedName>
        <fullName evidence="2">Uncharacterized protein</fullName>
    </submittedName>
</protein>
<evidence type="ECO:0000313" key="2">
    <source>
        <dbReference type="EMBL" id="KAF4753613.1"/>
    </source>
</evidence>
<feature type="chain" id="PRO_5029821472" evidence="1">
    <location>
        <begin position="20"/>
        <end position="267"/>
    </location>
</feature>
<sequence>MSLPSFLSVLIASWQAVTSRHYPGENDPPSTAQLYHDHLWIPPRFHEWHSGRATRRSILLAWDAASHPFDQVRGYEVQVRHPIPSSLGKAEDLTDRLREASLWHRRQGTDGSQTATEIYQDVLERRPHTGNLSSWDGASSLSLTATYTVDERVEWSQWQPIFIGPGRVFNWEITEEVCEGCSYEFRIRAVGLRQGDSPWSIKTLLAHTIRPGAVDRAPFEIIGSGRNNAGWGSLSVNGEVIFRRSTERGLLLVVLDRHNLHLLHMRM</sequence>
<gene>
    <name evidence="2" type="ORF">FOZ62_029668</name>
</gene>
<evidence type="ECO:0000313" key="3">
    <source>
        <dbReference type="Proteomes" id="UP000574390"/>
    </source>
</evidence>
<dbReference type="Gene3D" id="2.60.40.10">
    <property type="entry name" value="Immunoglobulins"/>
    <property type="match status" value="1"/>
</dbReference>